<keyword evidence="5" id="KW-0812">Transmembrane</keyword>
<name>A0A7V9YYH7_9BACL</name>
<proteinExistence type="inferred from homology"/>
<dbReference type="PANTHER" id="PTHR31302">
    <property type="entry name" value="TRANSMEMBRANE PROTEIN WITH METALLOPHOSPHOESTERASE DOMAIN-RELATED"/>
    <property type="match status" value="1"/>
</dbReference>
<comment type="cofactor">
    <cofactor evidence="1">
        <name>a divalent metal cation</name>
        <dbReference type="ChEBI" id="CHEBI:60240"/>
    </cofactor>
</comment>
<accession>A0A7V9YYH7</accession>
<reference evidence="7 8" key="1">
    <citation type="submission" date="2020-07" db="EMBL/GenBank/DDBJ databases">
        <title>Genomic Encyclopedia of Type Strains, Phase IV (KMG-IV): sequencing the most valuable type-strain genomes for metagenomic binning, comparative biology and taxonomic classification.</title>
        <authorList>
            <person name="Goeker M."/>
        </authorList>
    </citation>
    <scope>NUCLEOTIDE SEQUENCE [LARGE SCALE GENOMIC DNA]</scope>
    <source>
        <strain evidence="7 8">DSM 25220</strain>
    </source>
</reference>
<dbReference type="SUPFAM" id="SSF56300">
    <property type="entry name" value="Metallo-dependent phosphatases"/>
    <property type="match status" value="1"/>
</dbReference>
<dbReference type="Gene3D" id="3.60.21.10">
    <property type="match status" value="1"/>
</dbReference>
<dbReference type="GO" id="GO:0046872">
    <property type="term" value="F:metal ion binding"/>
    <property type="evidence" value="ECO:0007669"/>
    <property type="project" value="UniProtKB-KW"/>
</dbReference>
<comment type="similarity">
    <text evidence="4">Belongs to the metallophosphoesterase superfamily.</text>
</comment>
<dbReference type="Proteomes" id="UP000580891">
    <property type="component" value="Unassembled WGS sequence"/>
</dbReference>
<gene>
    <name evidence="7" type="ORF">HNQ85_000883</name>
</gene>
<dbReference type="InterPro" id="IPR029052">
    <property type="entry name" value="Metallo-depent_PP-like"/>
</dbReference>
<protein>
    <recommendedName>
        <fullName evidence="6">Calcineurin-like phosphoesterase domain-containing protein</fullName>
    </recommendedName>
</protein>
<feature type="transmembrane region" description="Helical" evidence="5">
    <location>
        <begin position="22"/>
        <end position="44"/>
    </location>
</feature>
<evidence type="ECO:0000256" key="1">
    <source>
        <dbReference type="ARBA" id="ARBA00001968"/>
    </source>
</evidence>
<dbReference type="FunFam" id="3.60.21.10:FF:000028">
    <property type="entry name" value="Putative metallophosphoesterase"/>
    <property type="match status" value="1"/>
</dbReference>
<keyword evidence="2" id="KW-0479">Metal-binding</keyword>
<dbReference type="GO" id="GO:0009245">
    <property type="term" value="P:lipid A biosynthetic process"/>
    <property type="evidence" value="ECO:0007669"/>
    <property type="project" value="TreeGrafter"/>
</dbReference>
<dbReference type="PANTHER" id="PTHR31302:SF25">
    <property type="entry name" value="PHOSPHOESTERASE"/>
    <property type="match status" value="1"/>
</dbReference>
<dbReference type="EMBL" id="JACDUU010000002">
    <property type="protein sequence ID" value="MBA2870613.1"/>
    <property type="molecule type" value="Genomic_DNA"/>
</dbReference>
<feature type="domain" description="Calcineurin-like phosphoesterase" evidence="6">
    <location>
        <begin position="72"/>
        <end position="237"/>
    </location>
</feature>
<evidence type="ECO:0000313" key="7">
    <source>
        <dbReference type="EMBL" id="MBA2870613.1"/>
    </source>
</evidence>
<keyword evidence="3" id="KW-0378">Hydrolase</keyword>
<dbReference type="InterPro" id="IPR004843">
    <property type="entry name" value="Calcineurin-like_PHP"/>
</dbReference>
<organism evidence="7 8">
    <name type="scientific">[Anoxybacillus] calidus</name>
    <dbReference type="NCBI Taxonomy" id="575178"/>
    <lineage>
        <taxon>Bacteria</taxon>
        <taxon>Bacillati</taxon>
        <taxon>Bacillota</taxon>
        <taxon>Bacilli</taxon>
        <taxon>Bacillales</taxon>
        <taxon>Anoxybacillaceae</taxon>
        <taxon>Paranoxybacillus</taxon>
    </lineage>
</organism>
<sequence length="300" mass="34274">MNNKMVPDWDRKMKQLYTRRQFLKKSLSFMISGFVSTTIGYLYARFIEPKQLVTTNHVISHPLIPKSFDGVKIVQFSDTHLGHFYDLKQLERIVHKINELNPDLVVFTGDLIDEPNKYPDTKQIIPILKKIEARLGKFSIYGNHDHGGYGTEIYLDIMNRANFKTLINEHVIIELLDKSKIAIAGLDDMMLGKPNFSAMTRDIPPNTYTIALLHEPDGANITASFPVHLQLSGHSHGGQIQIPFLGPLVTPPLAVKYYEGFYKINDLTLYVNRGLGTTRMPFRFFSLPELTVFTLKHQRG</sequence>
<evidence type="ECO:0000256" key="3">
    <source>
        <dbReference type="ARBA" id="ARBA00022801"/>
    </source>
</evidence>
<evidence type="ECO:0000313" key="8">
    <source>
        <dbReference type="Proteomes" id="UP000580891"/>
    </source>
</evidence>
<dbReference type="InterPro" id="IPR051158">
    <property type="entry name" value="Metallophosphoesterase_sf"/>
</dbReference>
<keyword evidence="5" id="KW-1133">Transmembrane helix</keyword>
<keyword evidence="5" id="KW-0472">Membrane</keyword>
<dbReference type="GO" id="GO:0016020">
    <property type="term" value="C:membrane"/>
    <property type="evidence" value="ECO:0007669"/>
    <property type="project" value="GOC"/>
</dbReference>
<evidence type="ECO:0000256" key="4">
    <source>
        <dbReference type="ARBA" id="ARBA00061089"/>
    </source>
</evidence>
<dbReference type="AlphaFoldDB" id="A0A7V9YYH7"/>
<dbReference type="CDD" id="cd07385">
    <property type="entry name" value="MPP_YkuE_C"/>
    <property type="match status" value="1"/>
</dbReference>
<evidence type="ECO:0000259" key="6">
    <source>
        <dbReference type="Pfam" id="PF00149"/>
    </source>
</evidence>
<evidence type="ECO:0000256" key="2">
    <source>
        <dbReference type="ARBA" id="ARBA00022723"/>
    </source>
</evidence>
<dbReference type="RefSeq" id="WP_409994117.1">
    <property type="nucleotide sequence ID" value="NZ_JACDUU010000002.1"/>
</dbReference>
<dbReference type="Pfam" id="PF00149">
    <property type="entry name" value="Metallophos"/>
    <property type="match status" value="1"/>
</dbReference>
<evidence type="ECO:0000256" key="5">
    <source>
        <dbReference type="SAM" id="Phobius"/>
    </source>
</evidence>
<dbReference type="GO" id="GO:0008758">
    <property type="term" value="F:UDP-2,3-diacylglucosamine hydrolase activity"/>
    <property type="evidence" value="ECO:0007669"/>
    <property type="project" value="TreeGrafter"/>
</dbReference>
<keyword evidence="8" id="KW-1185">Reference proteome</keyword>
<comment type="caution">
    <text evidence="7">The sequence shown here is derived from an EMBL/GenBank/DDBJ whole genome shotgun (WGS) entry which is preliminary data.</text>
</comment>